<dbReference type="Pfam" id="PF00912">
    <property type="entry name" value="Transgly"/>
    <property type="match status" value="1"/>
</dbReference>
<dbReference type="AlphaFoldDB" id="A0A0G3BCR9"/>
<accession>A0A0G3BCR9</accession>
<dbReference type="GO" id="GO:0008658">
    <property type="term" value="F:penicillin binding"/>
    <property type="evidence" value="ECO:0007669"/>
    <property type="project" value="InterPro"/>
</dbReference>
<evidence type="ECO:0000313" key="22">
    <source>
        <dbReference type="Proteomes" id="UP000035352"/>
    </source>
</evidence>
<sequence>MRLIGYFRTLFGPGLRAPQRALLALRGLGVAALAAGLLLVACVALLIPFTPAVDDVLKARNERPSVLLAADGSVIATFRRTNREWMALDGVPAHVVDALIATEDHRFWQHAGVDWRRSLAAVVYTVGGDRQGGSTITQQLARNVFPEEIGRSLTATRKIKEMITAIKLERRYSKREILESYLNTVSFHYNAFGIEMAARTYYSKPARELTVAEGATLVGLLKGTRAYNPVSNPQRALERRNLVLAQMVKHGKLGPSAYDKLSRRPLRLRFVRQDLEIGPAPHFSDVVRRWLIGWGELLGYDLYADGLVVQSTLDVRLQRLATQALERRLEALQAVADVEWGRASAKLLSTRMDAYPQARRKVDPFAHFWATRSDLVDAFIRESPEFASLVDEGSSKDDALAQLRADAAFMTALRERKTRLEAGLVALDPRNGHVRAWVGGRDFATGSFDHVQQARRQPGSTFKPFVYGAALEAGMDPQRELRDGPVAIRLPNGTVWRPSDANENGDGWSTLEDGLVHSRNSITAQLIEAVGTREVVGFAQRLGVRESKLEAVPSLALGTSPVTLLEMASAYASIAALGEYRAPVLVTRVTDASGRVVAEFAPPAATTHERVLESDVAIQLIDMLRAVVDRGTARGIRDAHGIDADVAGKTGTTQHNADGWFVLMHPHLVSGSWVGFDDPRVTLRSDHWGQGAHNALHVVGDFMQRALAARAIDPQAAFPSRAGRAVEAAIQNAGEAIRRWFGWD</sequence>
<evidence type="ECO:0000256" key="15">
    <source>
        <dbReference type="ARBA" id="ARBA00023316"/>
    </source>
</evidence>
<dbReference type="InterPro" id="IPR001460">
    <property type="entry name" value="PCN-bd_Tpept"/>
</dbReference>
<evidence type="ECO:0000256" key="7">
    <source>
        <dbReference type="ARBA" id="ARBA00022670"/>
    </source>
</evidence>
<protein>
    <submittedName>
        <fullName evidence="21">Multimodular transpeptidase-transglycosylase</fullName>
    </submittedName>
</protein>
<dbReference type="UniPathway" id="UPA00219"/>
<keyword evidence="15" id="KW-0961">Cell wall biogenesis/degradation</keyword>
<feature type="domain" description="Penicillin-binding protein transpeptidase" evidence="19">
    <location>
        <begin position="424"/>
        <end position="657"/>
    </location>
</feature>
<dbReference type="Proteomes" id="UP000035352">
    <property type="component" value="Chromosome"/>
</dbReference>
<organism evidence="21 22">
    <name type="scientific">Caldimonas brevitalea</name>
    <dbReference type="NCBI Taxonomy" id="413882"/>
    <lineage>
        <taxon>Bacteria</taxon>
        <taxon>Pseudomonadati</taxon>
        <taxon>Pseudomonadota</taxon>
        <taxon>Betaproteobacteria</taxon>
        <taxon>Burkholderiales</taxon>
        <taxon>Sphaerotilaceae</taxon>
        <taxon>Caldimonas</taxon>
    </lineage>
</organism>
<keyword evidence="18" id="KW-0812">Transmembrane</keyword>
<keyword evidence="7" id="KW-0645">Protease</keyword>
<dbReference type="PANTHER" id="PTHR32282">
    <property type="entry name" value="BINDING PROTEIN TRANSPEPTIDASE, PUTATIVE-RELATED"/>
    <property type="match status" value="1"/>
</dbReference>
<name>A0A0G3BCR9_9BURK</name>
<evidence type="ECO:0000256" key="1">
    <source>
        <dbReference type="ARBA" id="ARBA00004236"/>
    </source>
</evidence>
<comment type="subcellular location">
    <subcellularLocation>
        <location evidence="1">Cell membrane</location>
    </subcellularLocation>
</comment>
<keyword evidence="5" id="KW-1003">Cell membrane</keyword>
<dbReference type="GO" id="GO:0008955">
    <property type="term" value="F:peptidoglycan glycosyltransferase activity"/>
    <property type="evidence" value="ECO:0007669"/>
    <property type="project" value="UniProtKB-EC"/>
</dbReference>
<dbReference type="Pfam" id="PF00905">
    <property type="entry name" value="Transpeptidase"/>
    <property type="match status" value="1"/>
</dbReference>
<evidence type="ECO:0000259" key="20">
    <source>
        <dbReference type="Pfam" id="PF00912"/>
    </source>
</evidence>
<dbReference type="STRING" id="413882.AAW51_0431"/>
<keyword evidence="8" id="KW-0328">Glycosyltransferase</keyword>
<evidence type="ECO:0000256" key="5">
    <source>
        <dbReference type="ARBA" id="ARBA00022475"/>
    </source>
</evidence>
<evidence type="ECO:0000256" key="14">
    <source>
        <dbReference type="ARBA" id="ARBA00023268"/>
    </source>
</evidence>
<evidence type="ECO:0000256" key="9">
    <source>
        <dbReference type="ARBA" id="ARBA00022679"/>
    </source>
</evidence>
<dbReference type="InterPro" id="IPR036950">
    <property type="entry name" value="PBP_transglycosylase"/>
</dbReference>
<keyword evidence="11" id="KW-0133">Cell shape</keyword>
<evidence type="ECO:0000256" key="4">
    <source>
        <dbReference type="ARBA" id="ARBA00007739"/>
    </source>
</evidence>
<dbReference type="GO" id="GO:0009002">
    <property type="term" value="F:serine-type D-Ala-D-Ala carboxypeptidase activity"/>
    <property type="evidence" value="ECO:0007669"/>
    <property type="project" value="UniProtKB-EC"/>
</dbReference>
<dbReference type="PATRIC" id="fig|413882.6.peg.456"/>
<dbReference type="GO" id="GO:0030288">
    <property type="term" value="C:outer membrane-bounded periplasmic space"/>
    <property type="evidence" value="ECO:0007669"/>
    <property type="project" value="TreeGrafter"/>
</dbReference>
<dbReference type="GO" id="GO:0071555">
    <property type="term" value="P:cell wall organization"/>
    <property type="evidence" value="ECO:0007669"/>
    <property type="project" value="UniProtKB-KW"/>
</dbReference>
<keyword evidence="6" id="KW-0121">Carboxypeptidase</keyword>
<keyword evidence="14" id="KW-0511">Multifunctional enzyme</keyword>
<keyword evidence="9" id="KW-0808">Transferase</keyword>
<evidence type="ECO:0000256" key="12">
    <source>
        <dbReference type="ARBA" id="ARBA00022984"/>
    </source>
</evidence>
<evidence type="ECO:0000256" key="8">
    <source>
        <dbReference type="ARBA" id="ARBA00022676"/>
    </source>
</evidence>
<evidence type="ECO:0000256" key="18">
    <source>
        <dbReference type="SAM" id="Phobius"/>
    </source>
</evidence>
<evidence type="ECO:0000256" key="6">
    <source>
        <dbReference type="ARBA" id="ARBA00022645"/>
    </source>
</evidence>
<dbReference type="InterPro" id="IPR012338">
    <property type="entry name" value="Beta-lactam/transpept-like"/>
</dbReference>
<dbReference type="Gene3D" id="3.40.710.10">
    <property type="entry name" value="DD-peptidase/beta-lactamase superfamily"/>
    <property type="match status" value="1"/>
</dbReference>
<proteinExistence type="inferred from homology"/>
<dbReference type="InterPro" id="IPR001264">
    <property type="entry name" value="Glyco_trans_51"/>
</dbReference>
<dbReference type="GO" id="GO:0009252">
    <property type="term" value="P:peptidoglycan biosynthetic process"/>
    <property type="evidence" value="ECO:0007669"/>
    <property type="project" value="UniProtKB-UniPathway"/>
</dbReference>
<keyword evidence="13 18" id="KW-0472">Membrane</keyword>
<evidence type="ECO:0000256" key="2">
    <source>
        <dbReference type="ARBA" id="ARBA00004752"/>
    </source>
</evidence>
<evidence type="ECO:0000256" key="11">
    <source>
        <dbReference type="ARBA" id="ARBA00022960"/>
    </source>
</evidence>
<evidence type="ECO:0000256" key="10">
    <source>
        <dbReference type="ARBA" id="ARBA00022801"/>
    </source>
</evidence>
<dbReference type="InterPro" id="IPR023346">
    <property type="entry name" value="Lysozyme-like_dom_sf"/>
</dbReference>
<keyword evidence="18" id="KW-1133">Transmembrane helix</keyword>
<dbReference type="KEGG" id="pbh:AAW51_0431"/>
<evidence type="ECO:0000259" key="19">
    <source>
        <dbReference type="Pfam" id="PF00905"/>
    </source>
</evidence>
<evidence type="ECO:0000313" key="21">
    <source>
        <dbReference type="EMBL" id="AKJ27122.1"/>
    </source>
</evidence>
<evidence type="ECO:0000256" key="16">
    <source>
        <dbReference type="ARBA" id="ARBA00034000"/>
    </source>
</evidence>
<dbReference type="Gene3D" id="1.10.3810.10">
    <property type="entry name" value="Biosynthetic peptidoglycan transglycosylase-like"/>
    <property type="match status" value="1"/>
</dbReference>
<feature type="transmembrane region" description="Helical" evidence="18">
    <location>
        <begin position="21"/>
        <end position="47"/>
    </location>
</feature>
<comment type="catalytic activity">
    <reaction evidence="16">
        <text>Preferential cleavage: (Ac)2-L-Lys-D-Ala-|-D-Ala. Also transpeptidation of peptidyl-alanyl moieties that are N-acyl substituents of D-alanine.</text>
        <dbReference type="EC" id="3.4.16.4"/>
    </reaction>
</comment>
<feature type="domain" description="Glycosyl transferase family 51" evidence="20">
    <location>
        <begin position="72"/>
        <end position="247"/>
    </location>
</feature>
<comment type="similarity">
    <text evidence="3">In the C-terminal section; belongs to the transpeptidase family.</text>
</comment>
<evidence type="ECO:0000256" key="13">
    <source>
        <dbReference type="ARBA" id="ARBA00023136"/>
    </source>
</evidence>
<dbReference type="SUPFAM" id="SSF56601">
    <property type="entry name" value="beta-lactamase/transpeptidase-like"/>
    <property type="match status" value="1"/>
</dbReference>
<dbReference type="PANTHER" id="PTHR32282:SF11">
    <property type="entry name" value="PENICILLIN-BINDING PROTEIN 1B"/>
    <property type="match status" value="1"/>
</dbReference>
<keyword evidence="22" id="KW-1185">Reference proteome</keyword>
<dbReference type="SUPFAM" id="SSF53955">
    <property type="entry name" value="Lysozyme-like"/>
    <property type="match status" value="1"/>
</dbReference>
<reference evidence="21 22" key="1">
    <citation type="submission" date="2015-05" db="EMBL/GenBank/DDBJ databases">
        <authorList>
            <person name="Tang B."/>
            <person name="Yu Y."/>
        </authorList>
    </citation>
    <scope>NUCLEOTIDE SEQUENCE [LARGE SCALE GENOMIC DNA]</scope>
    <source>
        <strain evidence="21 22">DSM 7029</strain>
    </source>
</reference>
<evidence type="ECO:0000256" key="3">
    <source>
        <dbReference type="ARBA" id="ARBA00007090"/>
    </source>
</evidence>
<comment type="pathway">
    <text evidence="2">Cell wall biogenesis; peptidoglycan biosynthesis.</text>
</comment>
<dbReference type="InterPro" id="IPR050396">
    <property type="entry name" value="Glycosyltr_51/Transpeptidase"/>
</dbReference>
<gene>
    <name evidence="21" type="ORF">AAW51_0431</name>
</gene>
<keyword evidence="12" id="KW-0573">Peptidoglycan synthesis</keyword>
<dbReference type="OrthoDB" id="9766909at2"/>
<dbReference type="GO" id="GO:0005886">
    <property type="term" value="C:plasma membrane"/>
    <property type="evidence" value="ECO:0007669"/>
    <property type="project" value="UniProtKB-SubCell"/>
</dbReference>
<dbReference type="GO" id="GO:0006508">
    <property type="term" value="P:proteolysis"/>
    <property type="evidence" value="ECO:0007669"/>
    <property type="project" value="UniProtKB-KW"/>
</dbReference>
<dbReference type="EMBL" id="CP011371">
    <property type="protein sequence ID" value="AKJ27122.1"/>
    <property type="molecule type" value="Genomic_DNA"/>
</dbReference>
<evidence type="ECO:0000256" key="17">
    <source>
        <dbReference type="ARBA" id="ARBA00049902"/>
    </source>
</evidence>
<comment type="catalytic activity">
    <reaction evidence="17">
        <text>[GlcNAc-(1-&gt;4)-Mur2Ac(oyl-L-Ala-gamma-D-Glu-L-Lys-D-Ala-D-Ala)](n)-di-trans,octa-cis-undecaprenyl diphosphate + beta-D-GlcNAc-(1-&gt;4)-Mur2Ac(oyl-L-Ala-gamma-D-Glu-L-Lys-D-Ala-D-Ala)-di-trans,octa-cis-undecaprenyl diphosphate = [GlcNAc-(1-&gt;4)-Mur2Ac(oyl-L-Ala-gamma-D-Glu-L-Lys-D-Ala-D-Ala)](n+1)-di-trans,octa-cis-undecaprenyl diphosphate + di-trans,octa-cis-undecaprenyl diphosphate + H(+)</text>
        <dbReference type="Rhea" id="RHEA:23708"/>
        <dbReference type="Rhea" id="RHEA-COMP:9602"/>
        <dbReference type="Rhea" id="RHEA-COMP:9603"/>
        <dbReference type="ChEBI" id="CHEBI:15378"/>
        <dbReference type="ChEBI" id="CHEBI:58405"/>
        <dbReference type="ChEBI" id="CHEBI:60033"/>
        <dbReference type="ChEBI" id="CHEBI:78435"/>
        <dbReference type="EC" id="2.4.99.28"/>
    </reaction>
</comment>
<comment type="similarity">
    <text evidence="4">In the N-terminal section; belongs to the glycosyltransferase 51 family.</text>
</comment>
<dbReference type="GO" id="GO:0008360">
    <property type="term" value="P:regulation of cell shape"/>
    <property type="evidence" value="ECO:0007669"/>
    <property type="project" value="UniProtKB-KW"/>
</dbReference>
<keyword evidence="10" id="KW-0378">Hydrolase</keyword>